<accession>A0A0U3JUL8</accession>
<dbReference type="EMBL" id="KT944070">
    <property type="protein sequence ID" value="ALU64444.1"/>
    <property type="molecule type" value="Genomic_DNA"/>
</dbReference>
<protein>
    <submittedName>
        <fullName evidence="1">Uncharacterized protein</fullName>
    </submittedName>
</protein>
<evidence type="ECO:0000313" key="1">
    <source>
        <dbReference type="EMBL" id="ALU64444.1"/>
    </source>
</evidence>
<name>A0A0U3JUL8_RHILV</name>
<organism evidence="1">
    <name type="scientific">Rhizobium leguminosarum bv. viciae</name>
    <dbReference type="NCBI Taxonomy" id="387"/>
    <lineage>
        <taxon>Bacteria</taxon>
        <taxon>Pseudomonadati</taxon>
        <taxon>Pseudomonadota</taxon>
        <taxon>Alphaproteobacteria</taxon>
        <taxon>Hyphomicrobiales</taxon>
        <taxon>Rhizobiaceae</taxon>
        <taxon>Rhizobium/Agrobacterium group</taxon>
        <taxon>Rhizobium</taxon>
    </lineage>
</organism>
<proteinExistence type="predicted"/>
<reference evidence="1" key="1">
    <citation type="submission" date="2015-10" db="EMBL/GenBank/DDBJ databases">
        <title>Comparative analysis of sym-gene organization in Rhizobium leguminosarum bv. viciae strains, isolated from different host plants and demonstrating clear differences in symbiotic specificity.</title>
        <authorList>
            <person name="Chirak E.R."/>
            <person name="Kimeklis A.K."/>
            <person name="Andronov E.E."/>
        </authorList>
    </citation>
    <scope>NUCLEOTIDE SEQUENCE</scope>
    <source>
        <strain evidence="1">Vaf12</strain>
    </source>
</reference>
<dbReference type="AlphaFoldDB" id="A0A0U3JUL8"/>
<sequence>MSNRWNARRDGLSISKQLDLILGRKSSFLAHGTPDKRGNKT</sequence>